<dbReference type="Pfam" id="PF01266">
    <property type="entry name" value="DAO"/>
    <property type="match status" value="1"/>
</dbReference>
<organism evidence="3 4">
    <name type="scientific">Niastella populi</name>
    <dbReference type="NCBI Taxonomy" id="550983"/>
    <lineage>
        <taxon>Bacteria</taxon>
        <taxon>Pseudomonadati</taxon>
        <taxon>Bacteroidota</taxon>
        <taxon>Chitinophagia</taxon>
        <taxon>Chitinophagales</taxon>
        <taxon>Chitinophagaceae</taxon>
        <taxon>Niastella</taxon>
    </lineage>
</organism>
<dbReference type="Proteomes" id="UP000192276">
    <property type="component" value="Unassembled WGS sequence"/>
</dbReference>
<evidence type="ECO:0000313" key="3">
    <source>
        <dbReference type="EMBL" id="OQP56488.1"/>
    </source>
</evidence>
<sequence>MSKQVTIIGGGVIGLCCAFYLQKAGYEVTVIEKGDITDGTSFGNAGYVSPSHFVPLASPGIVAQGLRWMLSSTSPFYIKPRLNVDLIKWLMTFWKQANAQTLQRNVPPLNDILQLSRELTGDIKNELGNHFRMQEAGCFMLYKSAAVEKHEIELAKEAAQFKIDTRILNAQEVQAMEPDVQVDVKGGVLYPIDCHLHPGDFMRTLKTHLQKAGVKLQLNTTVTGFEKKGNTITAVITDKGKFNCSQLVLASGSWLPVVSEKLGVSILLQAGKGYSMTYENVARNLRYPAILVDKRVAMTPMGPDLRMGGTMEISGLNSPILVKRAHAIYNGAKAYYPDLPVDVMPKEKIWYGLRPLTPDGLPYIGNHSKYNNLVIAGGHAMLGLSLAAATGKLVEELVSKKKTTIDVKAFNPERF</sequence>
<dbReference type="SUPFAM" id="SSF54373">
    <property type="entry name" value="FAD-linked reductases, C-terminal domain"/>
    <property type="match status" value="1"/>
</dbReference>
<evidence type="ECO:0000259" key="2">
    <source>
        <dbReference type="Pfam" id="PF01266"/>
    </source>
</evidence>
<reference evidence="4" key="1">
    <citation type="submission" date="2016-04" db="EMBL/GenBank/DDBJ databases">
        <authorList>
            <person name="Chen L."/>
            <person name="Zhuang W."/>
            <person name="Wang G."/>
        </authorList>
    </citation>
    <scope>NUCLEOTIDE SEQUENCE [LARGE SCALE GENOMIC DNA]</scope>
    <source>
        <strain evidence="4">208</strain>
    </source>
</reference>
<protein>
    <recommendedName>
        <fullName evidence="2">FAD dependent oxidoreductase domain-containing protein</fullName>
    </recommendedName>
</protein>
<dbReference type="PANTHER" id="PTHR13847:SF289">
    <property type="entry name" value="GLYCINE OXIDASE"/>
    <property type="match status" value="1"/>
</dbReference>
<dbReference type="EMBL" id="LWBP01000199">
    <property type="protein sequence ID" value="OQP56488.1"/>
    <property type="molecule type" value="Genomic_DNA"/>
</dbReference>
<dbReference type="InterPro" id="IPR006076">
    <property type="entry name" value="FAD-dep_OxRdtase"/>
</dbReference>
<dbReference type="SUPFAM" id="SSF51905">
    <property type="entry name" value="FAD/NAD(P)-binding domain"/>
    <property type="match status" value="1"/>
</dbReference>
<dbReference type="PANTHER" id="PTHR13847">
    <property type="entry name" value="SARCOSINE DEHYDROGENASE-RELATED"/>
    <property type="match status" value="1"/>
</dbReference>
<proteinExistence type="predicted"/>
<comment type="caution">
    <text evidence="3">The sequence shown here is derived from an EMBL/GenBank/DDBJ whole genome shotgun (WGS) entry which is preliminary data.</text>
</comment>
<dbReference type="Gene3D" id="3.50.50.60">
    <property type="entry name" value="FAD/NAD(P)-binding domain"/>
    <property type="match status" value="2"/>
</dbReference>
<keyword evidence="4" id="KW-1185">Reference proteome</keyword>
<evidence type="ECO:0000256" key="1">
    <source>
        <dbReference type="ARBA" id="ARBA00023002"/>
    </source>
</evidence>
<name>A0A1V9FDN4_9BACT</name>
<dbReference type="GO" id="GO:0005737">
    <property type="term" value="C:cytoplasm"/>
    <property type="evidence" value="ECO:0007669"/>
    <property type="project" value="TreeGrafter"/>
</dbReference>
<dbReference type="STRING" id="550983.A4R26_04835"/>
<dbReference type="OrthoDB" id="9794226at2"/>
<gene>
    <name evidence="3" type="ORF">A4R26_04835</name>
</gene>
<evidence type="ECO:0000313" key="4">
    <source>
        <dbReference type="Proteomes" id="UP000192276"/>
    </source>
</evidence>
<dbReference type="AlphaFoldDB" id="A0A1V9FDN4"/>
<feature type="domain" description="FAD dependent oxidoreductase" evidence="2">
    <location>
        <begin position="5"/>
        <end position="397"/>
    </location>
</feature>
<dbReference type="GO" id="GO:0016491">
    <property type="term" value="F:oxidoreductase activity"/>
    <property type="evidence" value="ECO:0007669"/>
    <property type="project" value="UniProtKB-KW"/>
</dbReference>
<dbReference type="InterPro" id="IPR036188">
    <property type="entry name" value="FAD/NAD-bd_sf"/>
</dbReference>
<keyword evidence="1" id="KW-0560">Oxidoreductase</keyword>
<dbReference type="Gene3D" id="3.30.9.10">
    <property type="entry name" value="D-Amino Acid Oxidase, subunit A, domain 2"/>
    <property type="match status" value="1"/>
</dbReference>
<dbReference type="RefSeq" id="WP_081168636.1">
    <property type="nucleotide sequence ID" value="NZ_LWBP01000199.1"/>
</dbReference>
<accession>A0A1V9FDN4</accession>